<dbReference type="EMBL" id="AB428740">
    <property type="protein sequence ID" value="BAG13477.1"/>
    <property type="molecule type" value="Genomic_DNA"/>
</dbReference>
<organism evidence="1">
    <name type="scientific">Saprospira sp. SS98-5</name>
    <dbReference type="NCBI Taxonomy" id="202748"/>
    <lineage>
        <taxon>Bacteria</taxon>
        <taxon>Pseudomonadati</taxon>
        <taxon>Bacteroidota</taxon>
        <taxon>Saprospiria</taxon>
        <taxon>Saprospirales</taxon>
        <taxon>Saprospiraceae</taxon>
        <taxon>Saprospira</taxon>
    </lineage>
</organism>
<reference evidence="1" key="1">
    <citation type="journal article" date="2008" name="Fish. Sci.">
        <title>Characterization and expression of Saprospira cytoplasmic fibril protein (SCFP) gene from algicidal Saprospira spp. Strains.</title>
        <authorList>
            <person name="Yoshikawa T."/>
            <person name="Nakahara M."/>
            <person name="Tabata A."/>
            <person name="Kokumai S."/>
            <person name="Furusawa G."/>
            <person name="Sakata T."/>
        </authorList>
    </citation>
    <scope>NUCLEOTIDE SEQUENCE</scope>
    <source>
        <strain evidence="1">SS98-5</strain>
    </source>
</reference>
<proteinExistence type="predicted"/>
<gene>
    <name evidence="1" type="primary">ORFU1</name>
</gene>
<evidence type="ECO:0000313" key="1">
    <source>
        <dbReference type="EMBL" id="BAG13477.1"/>
    </source>
</evidence>
<dbReference type="AlphaFoldDB" id="B1B705"/>
<accession>B1B705</accession>
<name>B1B705_9BACT</name>
<sequence>MAIKKKKDSGKFPKIQLNLLAQFQELLQFNIKHDYFQSKEFPVGKIHIQPTDTTKVVLQQNSLQFRVQPSGFLLGVGGTDQYTPLTENTAPVHLSFIIKMHDPKFLNYSEMPFEFDNDQVFYFHNRDFDKETTDYNNLSQNRLVGVNDKIDISPSIFTYEFDEEQYGTEIEIQNVMEETVFSVILDDGVRTCDIALVNQPEGKYTILINGLEEKSIYVYNGMRPPFAILDIFIDKDDFSDYTFYNDDEKLIKKDYNIHFAARAVRWRYVIIENSNQGQHKDHEIYDSVRKEDHLPMPFTLAETIDFDGKEAIAIWTDKKIPFQERPQYRFKLKTKRGKSGVEWIVPLPNASGKIDVKVNPDDRSEVYTELMITL</sequence>
<protein>
    <submittedName>
        <fullName evidence="1">Uncharacterized protein ORFU1</fullName>
    </submittedName>
</protein>